<evidence type="ECO:0000313" key="1">
    <source>
        <dbReference type="EMBL" id="JAH83813.1"/>
    </source>
</evidence>
<organism evidence="1">
    <name type="scientific">Anguilla anguilla</name>
    <name type="common">European freshwater eel</name>
    <name type="synonym">Muraena anguilla</name>
    <dbReference type="NCBI Taxonomy" id="7936"/>
    <lineage>
        <taxon>Eukaryota</taxon>
        <taxon>Metazoa</taxon>
        <taxon>Chordata</taxon>
        <taxon>Craniata</taxon>
        <taxon>Vertebrata</taxon>
        <taxon>Euteleostomi</taxon>
        <taxon>Actinopterygii</taxon>
        <taxon>Neopterygii</taxon>
        <taxon>Teleostei</taxon>
        <taxon>Anguilliformes</taxon>
        <taxon>Anguillidae</taxon>
        <taxon>Anguilla</taxon>
    </lineage>
</organism>
<dbReference type="EMBL" id="GBXM01024764">
    <property type="protein sequence ID" value="JAH83813.1"/>
    <property type="molecule type" value="Transcribed_RNA"/>
</dbReference>
<sequence length="44" mass="4875">MTSWEMSIRLHNRSEITSLACSTAPCGSPVNQNFLKTSVDEIGY</sequence>
<accession>A0A0E9W2W1</accession>
<protein>
    <submittedName>
        <fullName evidence="1">Uncharacterized protein</fullName>
    </submittedName>
</protein>
<dbReference type="AlphaFoldDB" id="A0A0E9W2W1"/>
<name>A0A0E9W2W1_ANGAN</name>
<reference evidence="1" key="1">
    <citation type="submission" date="2014-11" db="EMBL/GenBank/DDBJ databases">
        <authorList>
            <person name="Amaro Gonzalez C."/>
        </authorList>
    </citation>
    <scope>NUCLEOTIDE SEQUENCE</scope>
</reference>
<proteinExistence type="predicted"/>
<reference evidence="1" key="2">
    <citation type="journal article" date="2015" name="Fish Shellfish Immunol.">
        <title>Early steps in the European eel (Anguilla anguilla)-Vibrio vulnificus interaction in the gills: Role of the RtxA13 toxin.</title>
        <authorList>
            <person name="Callol A."/>
            <person name="Pajuelo D."/>
            <person name="Ebbesson L."/>
            <person name="Teles M."/>
            <person name="MacKenzie S."/>
            <person name="Amaro C."/>
        </authorList>
    </citation>
    <scope>NUCLEOTIDE SEQUENCE</scope>
</reference>